<dbReference type="PANTHER" id="PTHR30632:SF17">
    <property type="entry name" value="MOLYBDATE-BINDING PROTEIN MODA"/>
    <property type="match status" value="1"/>
</dbReference>
<feature type="binding site" evidence="6">
    <location>
        <position position="197"/>
    </location>
    <ligand>
        <name>molybdate</name>
        <dbReference type="ChEBI" id="CHEBI:36264"/>
    </ligand>
</feature>
<feature type="binding site" evidence="6">
    <location>
        <position position="215"/>
    </location>
    <ligand>
        <name>molybdate</name>
        <dbReference type="ChEBI" id="CHEBI:36264"/>
    </ligand>
</feature>
<evidence type="ECO:0000313" key="8">
    <source>
        <dbReference type="Proteomes" id="UP000198755"/>
    </source>
</evidence>
<evidence type="ECO:0000256" key="2">
    <source>
        <dbReference type="ARBA" id="ARBA00022505"/>
    </source>
</evidence>
<protein>
    <submittedName>
        <fullName evidence="7">Molybdate transport system substrate-binding protein</fullName>
    </submittedName>
</protein>
<name>A0A1I3XZZ2_9HYPH</name>
<evidence type="ECO:0000256" key="6">
    <source>
        <dbReference type="PIRSR" id="PIRSR004846-1"/>
    </source>
</evidence>
<dbReference type="Proteomes" id="UP000198755">
    <property type="component" value="Unassembled WGS sequence"/>
</dbReference>
<evidence type="ECO:0000313" key="7">
    <source>
        <dbReference type="EMBL" id="SFK25105.1"/>
    </source>
</evidence>
<dbReference type="GO" id="GO:0046872">
    <property type="term" value="F:metal ion binding"/>
    <property type="evidence" value="ECO:0007669"/>
    <property type="project" value="UniProtKB-KW"/>
</dbReference>
<dbReference type="GO" id="GO:0015689">
    <property type="term" value="P:molybdate ion transport"/>
    <property type="evidence" value="ECO:0007669"/>
    <property type="project" value="InterPro"/>
</dbReference>
<dbReference type="STRING" id="1612308.SAMN05444581_104202"/>
<dbReference type="Pfam" id="PF13531">
    <property type="entry name" value="SBP_bac_11"/>
    <property type="match status" value="1"/>
</dbReference>
<dbReference type="GO" id="GO:0030973">
    <property type="term" value="F:molybdate ion binding"/>
    <property type="evidence" value="ECO:0007669"/>
    <property type="project" value="TreeGrafter"/>
</dbReference>
<dbReference type="PIRSF" id="PIRSF004846">
    <property type="entry name" value="ModA"/>
    <property type="match status" value="1"/>
</dbReference>
<keyword evidence="4" id="KW-0732">Signal</keyword>
<dbReference type="GO" id="GO:0030288">
    <property type="term" value="C:outer membrane-bounded periplasmic space"/>
    <property type="evidence" value="ECO:0007669"/>
    <property type="project" value="TreeGrafter"/>
</dbReference>
<comment type="similarity">
    <text evidence="1">Belongs to the bacterial solute-binding protein ModA family.</text>
</comment>
<proteinExistence type="inferred from homology"/>
<feature type="binding site" evidence="6">
    <location>
        <position position="58"/>
    </location>
    <ligand>
        <name>molybdate</name>
        <dbReference type="ChEBI" id="CHEBI:36264"/>
    </ligand>
</feature>
<organism evidence="7 8">
    <name type="scientific">Methylocapsa palsarum</name>
    <dbReference type="NCBI Taxonomy" id="1612308"/>
    <lineage>
        <taxon>Bacteria</taxon>
        <taxon>Pseudomonadati</taxon>
        <taxon>Pseudomonadota</taxon>
        <taxon>Alphaproteobacteria</taxon>
        <taxon>Hyphomicrobiales</taxon>
        <taxon>Beijerinckiaceae</taxon>
        <taxon>Methylocapsa</taxon>
    </lineage>
</organism>
<sequence>MIELTRLGLKARVLAGLALVGLTLTGLAFANPAFAEQPLATAPGAAATKGPVIFAAASMKTALDAVAAAWTAKTGKATSISYAASPVLAKQIEQGAPADIFVSADLQWMDYLDKAKLIRPGTRHNLLGNTLVLIEPADGKTELKIEPGFDLAGAVGSGKLAVCTITSCPGGIYAKEALEKLGIFAALEPKLAQADNIRNALALVARGEAPFGIVYLTDAKAEPKVRVVGTFPEGSHSPIIYPVAIVADSKNKDAAHFVAYLSSQEATKILTGQGFKILTK</sequence>
<dbReference type="FunFam" id="3.40.190.10:FF:000035">
    <property type="entry name" value="Molybdate ABC transporter substrate-binding protein"/>
    <property type="match status" value="1"/>
</dbReference>
<gene>
    <name evidence="7" type="ORF">SAMN05444581_104202</name>
</gene>
<dbReference type="InterPro" id="IPR050682">
    <property type="entry name" value="ModA/WtpA"/>
</dbReference>
<dbReference type="OrthoDB" id="9785015at2"/>
<evidence type="ECO:0000256" key="3">
    <source>
        <dbReference type="ARBA" id="ARBA00022723"/>
    </source>
</evidence>
<evidence type="ECO:0000256" key="1">
    <source>
        <dbReference type="ARBA" id="ARBA00009175"/>
    </source>
</evidence>
<keyword evidence="2 6" id="KW-0500">Molybdenum</keyword>
<dbReference type="SUPFAM" id="SSF53850">
    <property type="entry name" value="Periplasmic binding protein-like II"/>
    <property type="match status" value="1"/>
</dbReference>
<evidence type="ECO:0000256" key="5">
    <source>
        <dbReference type="ARBA" id="ARBA00062515"/>
    </source>
</evidence>
<dbReference type="PANTHER" id="PTHR30632">
    <property type="entry name" value="MOLYBDATE-BINDING PERIPLASMIC PROTEIN"/>
    <property type="match status" value="1"/>
</dbReference>
<comment type="subunit">
    <text evidence="5">The complex is composed of two ATP-binding proteins (ModC), two transmembrane proteins (ModB) and a solute-binding protein (ModA).</text>
</comment>
<dbReference type="Gene3D" id="3.40.190.10">
    <property type="entry name" value="Periplasmic binding protein-like II"/>
    <property type="match status" value="2"/>
</dbReference>
<feature type="binding site" evidence="6">
    <location>
        <position position="85"/>
    </location>
    <ligand>
        <name>molybdate</name>
        <dbReference type="ChEBI" id="CHEBI:36264"/>
    </ligand>
</feature>
<dbReference type="AlphaFoldDB" id="A0A1I3XZZ2"/>
<dbReference type="EMBL" id="FOSN01000004">
    <property type="protein sequence ID" value="SFK25105.1"/>
    <property type="molecule type" value="Genomic_DNA"/>
</dbReference>
<keyword evidence="3 6" id="KW-0479">Metal-binding</keyword>
<accession>A0A1I3XZZ2</accession>
<dbReference type="InterPro" id="IPR005950">
    <property type="entry name" value="ModA"/>
</dbReference>
<dbReference type="GO" id="GO:1901359">
    <property type="term" value="F:tungstate binding"/>
    <property type="evidence" value="ECO:0007669"/>
    <property type="project" value="UniProtKB-ARBA"/>
</dbReference>
<reference evidence="7 8" key="1">
    <citation type="submission" date="2016-10" db="EMBL/GenBank/DDBJ databases">
        <authorList>
            <person name="de Groot N.N."/>
        </authorList>
    </citation>
    <scope>NUCLEOTIDE SEQUENCE [LARGE SCALE GENOMIC DNA]</scope>
    <source>
        <strain evidence="7 8">NE2</strain>
    </source>
</reference>
<keyword evidence="8" id="KW-1185">Reference proteome</keyword>
<dbReference type="NCBIfam" id="TIGR01256">
    <property type="entry name" value="modA"/>
    <property type="match status" value="1"/>
</dbReference>
<evidence type="ECO:0000256" key="4">
    <source>
        <dbReference type="ARBA" id="ARBA00022729"/>
    </source>
</evidence>
<dbReference type="RefSeq" id="WP_091680194.1">
    <property type="nucleotide sequence ID" value="NZ_FOSN01000004.1"/>
</dbReference>